<feature type="region of interest" description="Disordered" evidence="9">
    <location>
        <begin position="1"/>
        <end position="81"/>
    </location>
</feature>
<name>A0A0J8E4K1_BETVV</name>
<feature type="compositionally biased region" description="Basic residues" evidence="9">
    <location>
        <begin position="54"/>
        <end position="63"/>
    </location>
</feature>
<dbReference type="InterPro" id="IPR001471">
    <property type="entry name" value="AP2/ERF_dom"/>
</dbReference>
<evidence type="ECO:0000259" key="10">
    <source>
        <dbReference type="PROSITE" id="PS51032"/>
    </source>
</evidence>
<dbReference type="OMA" id="VTCCIDS"/>
<evidence type="ECO:0000256" key="8">
    <source>
        <dbReference type="ARBA" id="ARBA00037973"/>
    </source>
</evidence>
<dbReference type="EMBL" id="KQ090270">
    <property type="protein sequence ID" value="KMS98050.1"/>
    <property type="molecule type" value="Genomic_DNA"/>
</dbReference>
<reference evidence="11 12" key="1">
    <citation type="journal article" date="2014" name="Nature">
        <title>The genome of the recently domesticated crop plant sugar beet (Beta vulgaris).</title>
        <authorList>
            <person name="Dohm J.C."/>
            <person name="Minoche A.E."/>
            <person name="Holtgrawe D."/>
            <person name="Capella-Gutierrez S."/>
            <person name="Zakrzewski F."/>
            <person name="Tafer H."/>
            <person name="Rupp O."/>
            <person name="Sorensen T.R."/>
            <person name="Stracke R."/>
            <person name="Reinhardt R."/>
            <person name="Goesmann A."/>
            <person name="Kraft T."/>
            <person name="Schulz B."/>
            <person name="Stadler P.F."/>
            <person name="Schmidt T."/>
            <person name="Gabaldon T."/>
            <person name="Lehrach H."/>
            <person name="Weisshaar B."/>
            <person name="Himmelbauer H."/>
        </authorList>
    </citation>
    <scope>NUCLEOTIDE SEQUENCE [LARGE SCALE GENOMIC DNA]</scope>
    <source>
        <tissue evidence="11">Taproot</tissue>
    </source>
</reference>
<keyword evidence="2" id="KW-0677">Repeat</keyword>
<dbReference type="SMART" id="SM00380">
    <property type="entry name" value="AP2"/>
    <property type="match status" value="2"/>
</dbReference>
<dbReference type="SMR" id="A0A0J8E4K1"/>
<evidence type="ECO:0000313" key="11">
    <source>
        <dbReference type="EMBL" id="KMS98050.1"/>
    </source>
</evidence>
<dbReference type="FunFam" id="3.30.730.10:FF:000004">
    <property type="entry name" value="AP2-like ethylene-responsive transcription factor"/>
    <property type="match status" value="1"/>
</dbReference>
<feature type="compositionally biased region" description="Polar residues" evidence="9">
    <location>
        <begin position="1"/>
        <end position="11"/>
    </location>
</feature>
<feature type="compositionally biased region" description="Low complexity" evidence="9">
    <location>
        <begin position="266"/>
        <end position="283"/>
    </location>
</feature>
<evidence type="ECO:0000256" key="5">
    <source>
        <dbReference type="ARBA" id="ARBA00023159"/>
    </source>
</evidence>
<evidence type="ECO:0000256" key="9">
    <source>
        <dbReference type="SAM" id="MobiDB-lite"/>
    </source>
</evidence>
<dbReference type="OrthoDB" id="207175at2759"/>
<proteinExistence type="inferred from homology"/>
<feature type="region of interest" description="Disordered" evidence="9">
    <location>
        <begin position="435"/>
        <end position="456"/>
    </location>
</feature>
<dbReference type="PANTHER" id="PTHR32467:SF97">
    <property type="entry name" value="ETHYLENE-RESPONSIVE TRANSCRIPTION FACTOR WRI1"/>
    <property type="match status" value="1"/>
</dbReference>
<dbReference type="Proteomes" id="UP000035740">
    <property type="component" value="Unassembled WGS sequence"/>
</dbReference>
<dbReference type="PROSITE" id="PS51257">
    <property type="entry name" value="PROKAR_LIPOPROTEIN"/>
    <property type="match status" value="1"/>
</dbReference>
<dbReference type="PROSITE" id="PS51032">
    <property type="entry name" value="AP2_ERF"/>
    <property type="match status" value="2"/>
</dbReference>
<evidence type="ECO:0000256" key="2">
    <source>
        <dbReference type="ARBA" id="ARBA00022737"/>
    </source>
</evidence>
<comment type="subcellular location">
    <subcellularLocation>
        <location evidence="1">Nucleus</location>
    </subcellularLocation>
</comment>
<dbReference type="Pfam" id="PF00847">
    <property type="entry name" value="AP2"/>
    <property type="match status" value="2"/>
</dbReference>
<keyword evidence="12" id="KW-1185">Reference proteome</keyword>
<dbReference type="PRINTS" id="PR00367">
    <property type="entry name" value="ETHRSPELEMNT"/>
</dbReference>
<keyword evidence="4" id="KW-0238">DNA-binding</keyword>
<feature type="compositionally biased region" description="Low complexity" evidence="9">
    <location>
        <begin position="12"/>
        <end position="27"/>
    </location>
</feature>
<evidence type="ECO:0000256" key="1">
    <source>
        <dbReference type="ARBA" id="ARBA00004123"/>
    </source>
</evidence>
<dbReference type="GO" id="GO:0003677">
    <property type="term" value="F:DNA binding"/>
    <property type="evidence" value="ECO:0007669"/>
    <property type="project" value="UniProtKB-KW"/>
</dbReference>
<dbReference type="CDD" id="cd00018">
    <property type="entry name" value="AP2"/>
    <property type="match status" value="2"/>
</dbReference>
<evidence type="ECO:0000256" key="7">
    <source>
        <dbReference type="ARBA" id="ARBA00023242"/>
    </source>
</evidence>
<dbReference type="SUPFAM" id="SSF54171">
    <property type="entry name" value="DNA-binding domain"/>
    <property type="match status" value="2"/>
</dbReference>
<accession>A0A0J8E4K1</accession>
<evidence type="ECO:0000256" key="3">
    <source>
        <dbReference type="ARBA" id="ARBA00023015"/>
    </source>
</evidence>
<dbReference type="eggNOG" id="ENOG502QQW2">
    <property type="taxonomic scope" value="Eukaryota"/>
</dbReference>
<organism evidence="11 12">
    <name type="scientific">Beta vulgaris subsp. vulgaris</name>
    <name type="common">Beet</name>
    <dbReference type="NCBI Taxonomy" id="3555"/>
    <lineage>
        <taxon>Eukaryota</taxon>
        <taxon>Viridiplantae</taxon>
        <taxon>Streptophyta</taxon>
        <taxon>Embryophyta</taxon>
        <taxon>Tracheophyta</taxon>
        <taxon>Spermatophyta</taxon>
        <taxon>Magnoliopsida</taxon>
        <taxon>eudicotyledons</taxon>
        <taxon>Gunneridae</taxon>
        <taxon>Pentapetalae</taxon>
        <taxon>Caryophyllales</taxon>
        <taxon>Chenopodiaceae</taxon>
        <taxon>Betoideae</taxon>
        <taxon>Beta</taxon>
    </lineage>
</organism>
<evidence type="ECO:0000256" key="6">
    <source>
        <dbReference type="ARBA" id="ARBA00023163"/>
    </source>
</evidence>
<dbReference type="Gene3D" id="3.30.730.10">
    <property type="entry name" value="AP2/ERF domain"/>
    <property type="match status" value="2"/>
</dbReference>
<feature type="domain" description="AP2/ERF" evidence="10">
    <location>
        <begin position="186"/>
        <end position="244"/>
    </location>
</feature>
<dbReference type="FunFam" id="3.30.730.10:FF:000002">
    <property type="entry name" value="AP2-like ethylene-responsive transcription factor"/>
    <property type="match status" value="1"/>
</dbReference>
<evidence type="ECO:0000313" key="12">
    <source>
        <dbReference type="Proteomes" id="UP000035740"/>
    </source>
</evidence>
<dbReference type="PANTHER" id="PTHR32467">
    <property type="entry name" value="AP2-LIKE ETHYLENE-RESPONSIVE TRANSCRIPTION FACTOR"/>
    <property type="match status" value="1"/>
</dbReference>
<gene>
    <name evidence="11" type="ORF">BVRB_4g096070</name>
</gene>
<dbReference type="GO" id="GO:0003700">
    <property type="term" value="F:DNA-binding transcription factor activity"/>
    <property type="evidence" value="ECO:0007669"/>
    <property type="project" value="InterPro"/>
</dbReference>
<dbReference type="Gramene" id="KMS98050">
    <property type="protein sequence ID" value="KMS98050"/>
    <property type="gene ID" value="BVRB_4g096070"/>
</dbReference>
<feature type="compositionally biased region" description="Low complexity" evidence="9">
    <location>
        <begin position="438"/>
        <end position="447"/>
    </location>
</feature>
<sequence length="456" mass="51690">MKKRSITNAADSSAASPSSPSSSSSSSCVVDCHNHHRNNQLIDDTNDKDEKPPKPKRTRRKRVSVNPKTQKCPINPPANRRSSIYRGVTRHRWTGRFEAHLWDKSSWNSIQNKKGRQVYLGAYDSEVDAARTYDLAALKYWGPETTLNFPIENYTKEVEEMQNATKEEYLASLRRRSSGFSRGVSKYRGVARHHHNGRWEARIGRVFGNKYLYLGTFSSQEEAAAAYDLAAIEYRGANAVTNFDISNYIGRVKNLLPKGQSQQPNPKQTKTITPQRQQQQQIKQQEEEEELQEPVAKHRDLADIEQQEQHMVIPSQLEESKLINSIDDHSSMLGMNRPEDDRENPWSFCLDVGVYDPLLVPDIPFEEDGRLLDLFDQTGFEDNIDMIFEGEGNLISMGGTFFDGTEVIGCETIIKTSEDLDKKIETLPKVEENSLYFSSSSPSSPSSITSLVSCQL</sequence>
<feature type="domain" description="AP2/ERF" evidence="10">
    <location>
        <begin position="84"/>
        <end position="150"/>
    </location>
</feature>
<dbReference type="GO" id="GO:0005634">
    <property type="term" value="C:nucleus"/>
    <property type="evidence" value="ECO:0007669"/>
    <property type="project" value="UniProtKB-SubCell"/>
</dbReference>
<evidence type="ECO:0000256" key="4">
    <source>
        <dbReference type="ARBA" id="ARBA00023125"/>
    </source>
</evidence>
<keyword evidence="3" id="KW-0805">Transcription regulation</keyword>
<keyword evidence="5" id="KW-0010">Activator</keyword>
<dbReference type="InterPro" id="IPR016177">
    <property type="entry name" value="DNA-bd_dom_sf"/>
</dbReference>
<keyword evidence="7" id="KW-0539">Nucleus</keyword>
<feature type="region of interest" description="Disordered" evidence="9">
    <location>
        <begin position="256"/>
        <end position="295"/>
    </location>
</feature>
<keyword evidence="6" id="KW-0804">Transcription</keyword>
<protein>
    <recommendedName>
        <fullName evidence="10">AP2/ERF domain-containing protein</fullName>
    </recommendedName>
</protein>
<dbReference type="KEGG" id="bvg:104907616"/>
<dbReference type="InterPro" id="IPR036955">
    <property type="entry name" value="AP2/ERF_dom_sf"/>
</dbReference>
<comment type="similarity">
    <text evidence="8">Belongs to the AP2/ERF transcription factor family. AP2 subfamily.</text>
</comment>
<dbReference type="AlphaFoldDB" id="A0A0J8E4K1"/>